<sequence>MTQLMADFRIPKIFSRSRSEMKDGKLMLKNKSILLRDRCSKTHEACRNPKQWPLILDQGSVLMKNRGSTLLDGCG</sequence>
<dbReference type="EMBL" id="CVRI01000010">
    <property type="protein sequence ID" value="CRK88741.1"/>
    <property type="molecule type" value="Genomic_DNA"/>
</dbReference>
<gene>
    <name evidence="1" type="ORF">CLUMA_CG002852</name>
</gene>
<keyword evidence="2" id="KW-1185">Reference proteome</keyword>
<name>A0A1J1HL33_9DIPT</name>
<evidence type="ECO:0000313" key="2">
    <source>
        <dbReference type="Proteomes" id="UP000183832"/>
    </source>
</evidence>
<protein>
    <submittedName>
        <fullName evidence="1">CLUMA_CG002852, isoform A</fullName>
    </submittedName>
</protein>
<accession>A0A1J1HL33</accession>
<reference evidence="1 2" key="1">
    <citation type="submission" date="2015-04" db="EMBL/GenBank/DDBJ databases">
        <authorList>
            <person name="Syromyatnikov M.Y."/>
            <person name="Popov V.N."/>
        </authorList>
    </citation>
    <scope>NUCLEOTIDE SEQUENCE [LARGE SCALE GENOMIC DNA]</scope>
</reference>
<dbReference type="AlphaFoldDB" id="A0A1J1HL33"/>
<proteinExistence type="predicted"/>
<dbReference type="Proteomes" id="UP000183832">
    <property type="component" value="Unassembled WGS sequence"/>
</dbReference>
<evidence type="ECO:0000313" key="1">
    <source>
        <dbReference type="EMBL" id="CRK88741.1"/>
    </source>
</evidence>
<organism evidence="1 2">
    <name type="scientific">Clunio marinus</name>
    <dbReference type="NCBI Taxonomy" id="568069"/>
    <lineage>
        <taxon>Eukaryota</taxon>
        <taxon>Metazoa</taxon>
        <taxon>Ecdysozoa</taxon>
        <taxon>Arthropoda</taxon>
        <taxon>Hexapoda</taxon>
        <taxon>Insecta</taxon>
        <taxon>Pterygota</taxon>
        <taxon>Neoptera</taxon>
        <taxon>Endopterygota</taxon>
        <taxon>Diptera</taxon>
        <taxon>Nematocera</taxon>
        <taxon>Chironomoidea</taxon>
        <taxon>Chironomidae</taxon>
        <taxon>Clunio</taxon>
    </lineage>
</organism>